<sequence length="669" mass="72785">MSSNKNPVQQLEAASKAFDHLFSNEIVEAKAAFTADDSPFHLVGMAVCVFLEAALGMESAQMTEASKLLTQAETATKKQASKPSTPSRFPQGIDMEILNADTVVLLGITYALSESYMGYAQCMYSLNSAHSKFTKLFKTVFPNGLEGYSTPAASPLPSRRPSQPNLRQESGVTKLSAPVLTPKPSLSSLATSARKSSGLFGRWSGTNSPAASTTTLAAPAQDGPIEDLIVAGTAFGYGLFNLVFSLLPKKVQSVVGFFGFKHDRRLALQALAVAAARKDVHSVFAGLVLMTYHGVVLLFSGYQADEAHILRQYSAIVDSVHSRYPDGSLWILNEAKIKRMSGDSDGAVRVLTEGLEKSKEKDTVNAFRQADTLLVFELAWTYLSRRQYQEAADMFIRLTELNSWSHATYYFIAAGCFLSLGNNDKAQELFDTIPELLERKGTGKVGGKPPPTEVLIAKKLEFYKRENKRRGKDEKKFVESIKISPAEELALFWNTHARISPEAAKAHITDLASLTPPVTIDSQYIDTTVGNTSGDVDLSTPDELALRSLLMGVIHRTLGDFGASRKFLADSVGYQSKIEVSTWIGGVATFEMSVLDLKEMEAVERRTAAAGQAALRNQWLETLSKASEKLDTASGLAPNSVDLSGRLGTRIEMLRDEIGVKRGMLSVSS</sequence>
<feature type="region of interest" description="Disordered" evidence="1">
    <location>
        <begin position="150"/>
        <end position="174"/>
    </location>
</feature>
<dbReference type="GO" id="GO:0005741">
    <property type="term" value="C:mitochondrial outer membrane"/>
    <property type="evidence" value="ECO:0007669"/>
    <property type="project" value="TreeGrafter"/>
</dbReference>
<dbReference type="EMBL" id="LATX01002272">
    <property type="protein sequence ID" value="KTB32001.1"/>
    <property type="molecule type" value="Genomic_DNA"/>
</dbReference>
<protein>
    <submittedName>
        <fullName evidence="2">Uncharacterized protein</fullName>
    </submittedName>
</protein>
<evidence type="ECO:0000313" key="2">
    <source>
        <dbReference type="EMBL" id="KTB32001.1"/>
    </source>
</evidence>
<dbReference type="GO" id="GO:0005829">
    <property type="term" value="C:cytosol"/>
    <property type="evidence" value="ECO:0007669"/>
    <property type="project" value="TreeGrafter"/>
</dbReference>
<reference evidence="2 3" key="1">
    <citation type="submission" date="2015-12" db="EMBL/GenBank/DDBJ databases">
        <title>Draft genome sequence of Moniliophthora roreri, the causal agent of frosty pod rot of cacao.</title>
        <authorList>
            <person name="Aime M.C."/>
            <person name="Diaz-Valderrama J.R."/>
            <person name="Kijpornyongpan T."/>
            <person name="Phillips-Mora W."/>
        </authorList>
    </citation>
    <scope>NUCLEOTIDE SEQUENCE [LARGE SCALE GENOMIC DNA]</scope>
    <source>
        <strain evidence="2 3">MCA 2952</strain>
    </source>
</reference>
<proteinExistence type="predicted"/>
<evidence type="ECO:0000256" key="1">
    <source>
        <dbReference type="SAM" id="MobiDB-lite"/>
    </source>
</evidence>
<gene>
    <name evidence="2" type="ORF">WG66_15430</name>
</gene>
<accession>A0A0W0F6V3</accession>
<comment type="caution">
    <text evidence="2">The sequence shown here is derived from an EMBL/GenBank/DDBJ whole genome shotgun (WGS) entry which is preliminary data.</text>
</comment>
<name>A0A0W0F6V3_MONRR</name>
<dbReference type="SUPFAM" id="SSF48452">
    <property type="entry name" value="TPR-like"/>
    <property type="match status" value="1"/>
</dbReference>
<dbReference type="InterPro" id="IPR011990">
    <property type="entry name" value="TPR-like_helical_dom_sf"/>
</dbReference>
<feature type="compositionally biased region" description="Low complexity" evidence="1">
    <location>
        <begin position="151"/>
        <end position="168"/>
    </location>
</feature>
<dbReference type="PANTHER" id="PTHR31859:SF1">
    <property type="entry name" value="TETRATRICOPEPTIDE REPEAT PROTEIN 39C"/>
    <property type="match status" value="1"/>
</dbReference>
<dbReference type="AlphaFoldDB" id="A0A0W0F6V3"/>
<dbReference type="Gene3D" id="1.25.40.10">
    <property type="entry name" value="Tetratricopeptide repeat domain"/>
    <property type="match status" value="1"/>
</dbReference>
<dbReference type="GO" id="GO:0005634">
    <property type="term" value="C:nucleus"/>
    <property type="evidence" value="ECO:0007669"/>
    <property type="project" value="TreeGrafter"/>
</dbReference>
<organism evidence="2 3">
    <name type="scientific">Moniliophthora roreri</name>
    <name type="common">Frosty pod rot fungus</name>
    <name type="synonym">Monilia roreri</name>
    <dbReference type="NCBI Taxonomy" id="221103"/>
    <lineage>
        <taxon>Eukaryota</taxon>
        <taxon>Fungi</taxon>
        <taxon>Dikarya</taxon>
        <taxon>Basidiomycota</taxon>
        <taxon>Agaricomycotina</taxon>
        <taxon>Agaricomycetes</taxon>
        <taxon>Agaricomycetidae</taxon>
        <taxon>Agaricales</taxon>
        <taxon>Marasmiineae</taxon>
        <taxon>Marasmiaceae</taxon>
        <taxon>Moniliophthora</taxon>
    </lineage>
</organism>
<dbReference type="eggNOG" id="KOG3783">
    <property type="taxonomic scope" value="Eukaryota"/>
</dbReference>
<dbReference type="InterPro" id="IPR019412">
    <property type="entry name" value="IML2/TPR_39"/>
</dbReference>
<evidence type="ECO:0000313" key="3">
    <source>
        <dbReference type="Proteomes" id="UP000054988"/>
    </source>
</evidence>
<dbReference type="PANTHER" id="PTHR31859">
    <property type="entry name" value="TETRATRICOPEPTIDE REPEAT PROTEIN 39 FAMILY MEMBER"/>
    <property type="match status" value="1"/>
</dbReference>
<dbReference type="Proteomes" id="UP000054988">
    <property type="component" value="Unassembled WGS sequence"/>
</dbReference>
<dbReference type="Pfam" id="PF10300">
    <property type="entry name" value="Iml2-TPR_39"/>
    <property type="match status" value="1"/>
</dbReference>